<evidence type="ECO:0000259" key="1">
    <source>
        <dbReference type="Pfam" id="PF02036"/>
    </source>
</evidence>
<feature type="domain" description="SCP2" evidence="1">
    <location>
        <begin position="47"/>
        <end position="145"/>
    </location>
</feature>
<dbReference type="InterPro" id="IPR036527">
    <property type="entry name" value="SCP2_sterol-bd_dom_sf"/>
</dbReference>
<dbReference type="EMBL" id="BAAALS010000007">
    <property type="protein sequence ID" value="GAA1747936.1"/>
    <property type="molecule type" value="Genomic_DNA"/>
</dbReference>
<evidence type="ECO:0000313" key="2">
    <source>
        <dbReference type="EMBL" id="GAA1747936.1"/>
    </source>
</evidence>
<dbReference type="Proteomes" id="UP001500655">
    <property type="component" value="Unassembled WGS sequence"/>
</dbReference>
<dbReference type="Gene3D" id="3.30.1050.10">
    <property type="entry name" value="SCP2 sterol-binding domain"/>
    <property type="match status" value="1"/>
</dbReference>
<comment type="caution">
    <text evidence="2">The sequence shown here is derived from an EMBL/GenBank/DDBJ whole genome shotgun (WGS) entry which is preliminary data.</text>
</comment>
<dbReference type="RefSeq" id="WP_344079012.1">
    <property type="nucleotide sequence ID" value="NZ_BAAALS010000007.1"/>
</dbReference>
<dbReference type="SUPFAM" id="SSF55718">
    <property type="entry name" value="SCP-like"/>
    <property type="match status" value="1"/>
</dbReference>
<dbReference type="InterPro" id="IPR003033">
    <property type="entry name" value="SCP2_sterol-bd_dom"/>
</dbReference>
<dbReference type="PANTHER" id="PTHR10094:SF25">
    <property type="entry name" value="SCP2 STEROL-BINDING DOMAIN-CONTAINING PROTEIN 1"/>
    <property type="match status" value="1"/>
</dbReference>
<keyword evidence="3" id="KW-1185">Reference proteome</keyword>
<dbReference type="PANTHER" id="PTHR10094">
    <property type="entry name" value="STEROL CARRIER PROTEIN 2 SCP-2 FAMILY PROTEIN"/>
    <property type="match status" value="1"/>
</dbReference>
<dbReference type="Pfam" id="PF02036">
    <property type="entry name" value="SCP2"/>
    <property type="match status" value="1"/>
</dbReference>
<organism evidence="2 3">
    <name type="scientific">Luedemannella helvata</name>
    <dbReference type="NCBI Taxonomy" id="349315"/>
    <lineage>
        <taxon>Bacteria</taxon>
        <taxon>Bacillati</taxon>
        <taxon>Actinomycetota</taxon>
        <taxon>Actinomycetes</taxon>
        <taxon>Micromonosporales</taxon>
        <taxon>Micromonosporaceae</taxon>
        <taxon>Luedemannella</taxon>
    </lineage>
</organism>
<reference evidence="2 3" key="1">
    <citation type="journal article" date="2019" name="Int. J. Syst. Evol. Microbiol.">
        <title>The Global Catalogue of Microorganisms (GCM) 10K type strain sequencing project: providing services to taxonomists for standard genome sequencing and annotation.</title>
        <authorList>
            <consortium name="The Broad Institute Genomics Platform"/>
            <consortium name="The Broad Institute Genome Sequencing Center for Infectious Disease"/>
            <person name="Wu L."/>
            <person name="Ma J."/>
        </authorList>
    </citation>
    <scope>NUCLEOTIDE SEQUENCE [LARGE SCALE GENOMIC DNA]</scope>
    <source>
        <strain evidence="2 3">JCM 13249</strain>
    </source>
</reference>
<gene>
    <name evidence="2" type="ORF">GCM10009681_18950</name>
</gene>
<evidence type="ECO:0000313" key="3">
    <source>
        <dbReference type="Proteomes" id="UP001500655"/>
    </source>
</evidence>
<proteinExistence type="predicted"/>
<protein>
    <recommendedName>
        <fullName evidence="1">SCP2 domain-containing protein</fullName>
    </recommendedName>
</protein>
<name>A0ABN2K432_9ACTN</name>
<sequence length="150" mass="15867">MADFDISDPASVDPKQFAEMVRSASGSQLNEVMSGESRGKILAEIFNRMPAQFRADKAGNTNAVIQWNITGRPDGGSDVYQVNIADGTCTVAEGAQADPKVEITLAGPEFLKLIAGAGNPTMMFMTGKLKAKGDIMLAGRLAELFSLPKG</sequence>
<accession>A0ABN2K432</accession>